<feature type="transmembrane region" description="Helical" evidence="7">
    <location>
        <begin position="93"/>
        <end position="112"/>
    </location>
</feature>
<dbReference type="EMBL" id="NBAQ01000009">
    <property type="protein sequence ID" value="POQ02603.1"/>
    <property type="molecule type" value="Genomic_DNA"/>
</dbReference>
<keyword evidence="5 7" id="KW-1133">Transmembrane helix</keyword>
<protein>
    <submittedName>
        <fullName evidence="9">MFS transporter</fullName>
    </submittedName>
</protein>
<evidence type="ECO:0000256" key="6">
    <source>
        <dbReference type="ARBA" id="ARBA00023136"/>
    </source>
</evidence>
<evidence type="ECO:0000313" key="9">
    <source>
        <dbReference type="EMBL" id="POQ02603.1"/>
    </source>
</evidence>
<feature type="transmembrane region" description="Helical" evidence="7">
    <location>
        <begin position="262"/>
        <end position="282"/>
    </location>
</feature>
<comment type="subcellular location">
    <subcellularLocation>
        <location evidence="1">Cell membrane</location>
        <topology evidence="1">Multi-pass membrane protein</topology>
    </subcellularLocation>
</comment>
<dbReference type="PROSITE" id="PS50850">
    <property type="entry name" value="MFS"/>
    <property type="match status" value="1"/>
</dbReference>
<dbReference type="GO" id="GO:0022857">
    <property type="term" value="F:transmembrane transporter activity"/>
    <property type="evidence" value="ECO:0007669"/>
    <property type="project" value="InterPro"/>
</dbReference>
<evidence type="ECO:0000256" key="1">
    <source>
        <dbReference type="ARBA" id="ARBA00004651"/>
    </source>
</evidence>
<dbReference type="Proteomes" id="UP000237295">
    <property type="component" value="Unassembled WGS sequence"/>
</dbReference>
<feature type="transmembrane region" description="Helical" evidence="7">
    <location>
        <begin position="387"/>
        <end position="406"/>
    </location>
</feature>
<keyword evidence="3" id="KW-1003">Cell membrane</keyword>
<feature type="transmembrane region" description="Helical" evidence="7">
    <location>
        <begin position="151"/>
        <end position="176"/>
    </location>
</feature>
<dbReference type="InterPro" id="IPR036259">
    <property type="entry name" value="MFS_trans_sf"/>
</dbReference>
<reference evidence="9 10" key="1">
    <citation type="submission" date="2017-03" db="EMBL/GenBank/DDBJ databases">
        <authorList>
            <person name="Hulin M.T."/>
        </authorList>
    </citation>
    <scope>NUCLEOTIDE SEQUENCE [LARGE SCALE GENOMIC DNA]</scope>
    <source>
        <strain evidence="9 10">5264</strain>
    </source>
</reference>
<feature type="transmembrane region" description="Helical" evidence="7">
    <location>
        <begin position="364"/>
        <end position="381"/>
    </location>
</feature>
<evidence type="ECO:0000256" key="4">
    <source>
        <dbReference type="ARBA" id="ARBA00022692"/>
    </source>
</evidence>
<proteinExistence type="predicted"/>
<feature type="transmembrane region" description="Helical" evidence="7">
    <location>
        <begin position="20"/>
        <end position="47"/>
    </location>
</feature>
<dbReference type="InterPro" id="IPR001958">
    <property type="entry name" value="Tet-R_TetA/multi-R_MdtG-like"/>
</dbReference>
<dbReference type="InterPro" id="IPR020846">
    <property type="entry name" value="MFS_dom"/>
</dbReference>
<dbReference type="PANTHER" id="PTHR43414:SF6">
    <property type="entry name" value="MULTIDRUG RESISTANCE PROTEIN MDTG"/>
    <property type="match status" value="1"/>
</dbReference>
<keyword evidence="4 7" id="KW-0812">Transmembrane</keyword>
<feature type="transmembrane region" description="Helical" evidence="7">
    <location>
        <begin position="294"/>
        <end position="315"/>
    </location>
</feature>
<keyword evidence="6 7" id="KW-0472">Membrane</keyword>
<evidence type="ECO:0000256" key="5">
    <source>
        <dbReference type="ARBA" id="ARBA00022989"/>
    </source>
</evidence>
<sequence length="412" mass="43524">MPSSTDRPALPLTDYDPHWLRNLCVCVFGVFTTIVAMTLLLPFLPLYVEQLGVSDPAAVVLWSGAIYGAAFFSAALTAPLWGRLGDRYGRKLMLIRASLGMAVAMSLIGLAQTVWQLLLLRLLAGLLGGYASGATILVATQTPKSRSGWALGILSSGIMAGSLAGPLIGGVLPLLVGIRNSFFLAGGVIFITFLATLLLLHERPRLACSRSANRPLPALTRLSRKQRGMVKRMFVIASLVMFSTMSVEPIITVYLRQLKADHVTLMAGVVMSATALGSIIAASRLGRLADRIGYLPVLAGCLAMTALTLIPQAWVSNVWQLAALRFVMGLALGGLLPCVAAIIRHSVPNEVVGKMLGYSTSSQYLGQVIGPLAGGLLGGYFGMGSVFLGTALVLTVCAAMVGRMIWVNGPVT</sequence>
<feature type="transmembrane region" description="Helical" evidence="7">
    <location>
        <begin position="118"/>
        <end position="139"/>
    </location>
</feature>
<dbReference type="SUPFAM" id="SSF103473">
    <property type="entry name" value="MFS general substrate transporter"/>
    <property type="match status" value="1"/>
</dbReference>
<evidence type="ECO:0000259" key="8">
    <source>
        <dbReference type="PROSITE" id="PS50850"/>
    </source>
</evidence>
<feature type="transmembrane region" description="Helical" evidence="7">
    <location>
        <begin position="59"/>
        <end position="81"/>
    </location>
</feature>
<organism evidence="9 10">
    <name type="scientific">Pseudomonas syringae pv. syringae</name>
    <dbReference type="NCBI Taxonomy" id="321"/>
    <lineage>
        <taxon>Bacteria</taxon>
        <taxon>Pseudomonadati</taxon>
        <taxon>Pseudomonadota</taxon>
        <taxon>Gammaproteobacteria</taxon>
        <taxon>Pseudomonadales</taxon>
        <taxon>Pseudomonadaceae</taxon>
        <taxon>Pseudomonas</taxon>
        <taxon>Pseudomonas syringae</taxon>
    </lineage>
</organism>
<dbReference type="AlphaFoldDB" id="A0AAE5VTC2"/>
<dbReference type="Gene3D" id="1.20.1250.20">
    <property type="entry name" value="MFS general substrate transporter like domains"/>
    <property type="match status" value="2"/>
</dbReference>
<dbReference type="PANTHER" id="PTHR43414">
    <property type="entry name" value="MULTIDRUG RESISTANCE PROTEIN MDTG"/>
    <property type="match status" value="1"/>
</dbReference>
<dbReference type="GO" id="GO:0005886">
    <property type="term" value="C:plasma membrane"/>
    <property type="evidence" value="ECO:0007669"/>
    <property type="project" value="UniProtKB-SubCell"/>
</dbReference>
<dbReference type="Pfam" id="PF07690">
    <property type="entry name" value="MFS_1"/>
    <property type="match status" value="1"/>
</dbReference>
<dbReference type="PRINTS" id="PR01035">
    <property type="entry name" value="TCRTETA"/>
</dbReference>
<keyword evidence="2" id="KW-0813">Transport</keyword>
<dbReference type="RefSeq" id="WP_010429165.1">
    <property type="nucleotide sequence ID" value="NZ_JAGSOX010000001.1"/>
</dbReference>
<feature type="transmembrane region" description="Helical" evidence="7">
    <location>
        <begin position="182"/>
        <end position="200"/>
    </location>
</feature>
<feature type="domain" description="Major facilitator superfamily (MFS) profile" evidence="8">
    <location>
        <begin position="22"/>
        <end position="409"/>
    </location>
</feature>
<feature type="transmembrane region" description="Helical" evidence="7">
    <location>
        <begin position="233"/>
        <end position="256"/>
    </location>
</feature>
<feature type="transmembrane region" description="Helical" evidence="7">
    <location>
        <begin position="321"/>
        <end position="343"/>
    </location>
</feature>
<evidence type="ECO:0000256" key="7">
    <source>
        <dbReference type="SAM" id="Phobius"/>
    </source>
</evidence>
<evidence type="ECO:0000256" key="2">
    <source>
        <dbReference type="ARBA" id="ARBA00022448"/>
    </source>
</evidence>
<accession>A0AAE5VTC2</accession>
<evidence type="ECO:0000313" key="10">
    <source>
        <dbReference type="Proteomes" id="UP000237295"/>
    </source>
</evidence>
<name>A0AAE5VTC2_PSESY</name>
<dbReference type="InterPro" id="IPR011701">
    <property type="entry name" value="MFS"/>
</dbReference>
<evidence type="ECO:0000256" key="3">
    <source>
        <dbReference type="ARBA" id="ARBA00022475"/>
    </source>
</evidence>
<comment type="caution">
    <text evidence="9">The sequence shown here is derived from an EMBL/GenBank/DDBJ whole genome shotgun (WGS) entry which is preliminary data.</text>
</comment>
<gene>
    <name evidence="9" type="ORF">CXB42_17065</name>
</gene>